<dbReference type="PANTHER" id="PTHR42648:SF28">
    <property type="entry name" value="TRANSPOSON-ENCODED PROTEIN WITH RIBONUCLEASE H-LIKE AND RETROVIRUS ZINC FINGER-LIKE DOMAINS"/>
    <property type="match status" value="1"/>
</dbReference>
<evidence type="ECO:0000313" key="2">
    <source>
        <dbReference type="EMBL" id="KAL0354343.1"/>
    </source>
</evidence>
<dbReference type="AlphaFoldDB" id="A0AAW2PFA4"/>
<reference evidence="2" key="1">
    <citation type="submission" date="2020-06" db="EMBL/GenBank/DDBJ databases">
        <authorList>
            <person name="Li T."/>
            <person name="Hu X."/>
            <person name="Zhang T."/>
            <person name="Song X."/>
            <person name="Zhang H."/>
            <person name="Dai N."/>
            <person name="Sheng W."/>
            <person name="Hou X."/>
            <person name="Wei L."/>
        </authorList>
    </citation>
    <scope>NUCLEOTIDE SEQUENCE</scope>
    <source>
        <strain evidence="2">G01</strain>
        <tissue evidence="2">Leaf</tissue>
    </source>
</reference>
<dbReference type="Gene3D" id="3.30.420.10">
    <property type="entry name" value="Ribonuclease H-like superfamily/Ribonuclease H"/>
    <property type="match status" value="1"/>
</dbReference>
<dbReference type="SUPFAM" id="SSF53098">
    <property type="entry name" value="Ribonuclease H-like"/>
    <property type="match status" value="1"/>
</dbReference>
<dbReference type="Pfam" id="PF14223">
    <property type="entry name" value="Retrotran_gag_2"/>
    <property type="match status" value="1"/>
</dbReference>
<dbReference type="Pfam" id="PF13976">
    <property type="entry name" value="gag_pre-integrs"/>
    <property type="match status" value="1"/>
</dbReference>
<dbReference type="InterPro" id="IPR039537">
    <property type="entry name" value="Retrotran_Ty1/copia-like"/>
</dbReference>
<proteinExistence type="predicted"/>
<reference evidence="2" key="2">
    <citation type="journal article" date="2024" name="Plant">
        <title>Genomic evolution and insights into agronomic trait innovations of Sesamum species.</title>
        <authorList>
            <person name="Miao H."/>
            <person name="Wang L."/>
            <person name="Qu L."/>
            <person name="Liu H."/>
            <person name="Sun Y."/>
            <person name="Le M."/>
            <person name="Wang Q."/>
            <person name="Wei S."/>
            <person name="Zheng Y."/>
            <person name="Lin W."/>
            <person name="Duan Y."/>
            <person name="Cao H."/>
            <person name="Xiong S."/>
            <person name="Wang X."/>
            <person name="Wei L."/>
            <person name="Li C."/>
            <person name="Ma Q."/>
            <person name="Ju M."/>
            <person name="Zhao R."/>
            <person name="Li G."/>
            <person name="Mu C."/>
            <person name="Tian Q."/>
            <person name="Mei H."/>
            <person name="Zhang T."/>
            <person name="Gao T."/>
            <person name="Zhang H."/>
        </authorList>
    </citation>
    <scope>NUCLEOTIDE SEQUENCE</scope>
    <source>
        <strain evidence="2">G01</strain>
    </source>
</reference>
<sequence>MRLIFMKSMFIKTKISSIRGSVDQHNNARELQKAIDDQFVSSDKALASTLIMRFTSQKLAGLNGVRENITQMRDIATQLKSLEVDMFGSFLVHYILNTLPPQYAPFKISYNTHKDKCSINELMTMCVQEEWRLAMEARESVHMAIQRKNKDQVKGKGRCVTNEDSSILWHWRLGHVSIGRIEKLVIDGVFNTLDFTDFDTRVDCIKGKQINVSKKSAKRSSKLLEIIHTDIYCPDLDSYGQRYFITFIDNYSCYMCIYFLEHKGEVLDAFEVFKEEVEKQCDKHIIIVRSNRGGEYFGRFTKGGQAPGPFVKFLVEQVFI</sequence>
<dbReference type="InterPro" id="IPR025724">
    <property type="entry name" value="GAG-pre-integrase_dom"/>
</dbReference>
<dbReference type="PANTHER" id="PTHR42648">
    <property type="entry name" value="TRANSPOSASE, PUTATIVE-RELATED"/>
    <property type="match status" value="1"/>
</dbReference>
<dbReference type="EMBL" id="JACGWK010000005">
    <property type="protein sequence ID" value="KAL0354343.1"/>
    <property type="molecule type" value="Genomic_DNA"/>
</dbReference>
<accession>A0AAW2PFA4</accession>
<comment type="caution">
    <text evidence="2">The sequence shown here is derived from an EMBL/GenBank/DDBJ whole genome shotgun (WGS) entry which is preliminary data.</text>
</comment>
<dbReference type="InterPro" id="IPR012337">
    <property type="entry name" value="RNaseH-like_sf"/>
</dbReference>
<protein>
    <recommendedName>
        <fullName evidence="1">GAG-pre-integrase domain-containing protein</fullName>
    </recommendedName>
</protein>
<feature type="domain" description="GAG-pre-integrase" evidence="1">
    <location>
        <begin position="159"/>
        <end position="209"/>
    </location>
</feature>
<organism evidence="2">
    <name type="scientific">Sesamum angustifolium</name>
    <dbReference type="NCBI Taxonomy" id="2727405"/>
    <lineage>
        <taxon>Eukaryota</taxon>
        <taxon>Viridiplantae</taxon>
        <taxon>Streptophyta</taxon>
        <taxon>Embryophyta</taxon>
        <taxon>Tracheophyta</taxon>
        <taxon>Spermatophyta</taxon>
        <taxon>Magnoliopsida</taxon>
        <taxon>eudicotyledons</taxon>
        <taxon>Gunneridae</taxon>
        <taxon>Pentapetalae</taxon>
        <taxon>asterids</taxon>
        <taxon>lamiids</taxon>
        <taxon>Lamiales</taxon>
        <taxon>Pedaliaceae</taxon>
        <taxon>Sesamum</taxon>
    </lineage>
</organism>
<dbReference type="GO" id="GO:0003676">
    <property type="term" value="F:nucleic acid binding"/>
    <property type="evidence" value="ECO:0007669"/>
    <property type="project" value="InterPro"/>
</dbReference>
<gene>
    <name evidence="2" type="ORF">Sangu_1015600</name>
</gene>
<dbReference type="InterPro" id="IPR036397">
    <property type="entry name" value="RNaseH_sf"/>
</dbReference>
<name>A0AAW2PFA4_9LAMI</name>
<evidence type="ECO:0000259" key="1">
    <source>
        <dbReference type="Pfam" id="PF13976"/>
    </source>
</evidence>